<proteinExistence type="predicted"/>
<dbReference type="AlphaFoldDB" id="X0SVP2"/>
<feature type="compositionally biased region" description="Basic and acidic residues" evidence="1">
    <location>
        <begin position="244"/>
        <end position="254"/>
    </location>
</feature>
<dbReference type="NCBIfam" id="NF041131">
    <property type="entry name" value="RicT_YaaT_fam"/>
    <property type="match status" value="1"/>
</dbReference>
<dbReference type="InterPro" id="IPR007557">
    <property type="entry name" value="PSP1_C"/>
</dbReference>
<comment type="caution">
    <text evidence="3">The sequence shown here is derived from an EMBL/GenBank/DDBJ whole genome shotgun (WGS) entry which is preliminary data.</text>
</comment>
<feature type="compositionally biased region" description="Low complexity" evidence="1">
    <location>
        <begin position="327"/>
        <end position="346"/>
    </location>
</feature>
<feature type="compositionally biased region" description="Basic residues" evidence="1">
    <location>
        <begin position="348"/>
        <end position="360"/>
    </location>
</feature>
<dbReference type="Pfam" id="PF04468">
    <property type="entry name" value="PSP1"/>
    <property type="match status" value="1"/>
</dbReference>
<feature type="domain" description="PSP1 C-terminal" evidence="2">
    <location>
        <begin position="38"/>
        <end position="123"/>
    </location>
</feature>
<dbReference type="PANTHER" id="PTHR43830">
    <property type="entry name" value="PROTEIN PSP1"/>
    <property type="match status" value="1"/>
</dbReference>
<evidence type="ECO:0000259" key="2">
    <source>
        <dbReference type="PROSITE" id="PS51411"/>
    </source>
</evidence>
<reference evidence="3" key="1">
    <citation type="journal article" date="2014" name="Front. Microbiol.">
        <title>High frequency of phylogenetically diverse reductive dehalogenase-homologous genes in deep subseafloor sedimentary metagenomes.</title>
        <authorList>
            <person name="Kawai M."/>
            <person name="Futagami T."/>
            <person name="Toyoda A."/>
            <person name="Takaki Y."/>
            <person name="Nishi S."/>
            <person name="Hori S."/>
            <person name="Arai W."/>
            <person name="Tsubouchi T."/>
            <person name="Morono Y."/>
            <person name="Uchiyama I."/>
            <person name="Ito T."/>
            <person name="Fujiyama A."/>
            <person name="Inagaki F."/>
            <person name="Takami H."/>
        </authorList>
    </citation>
    <scope>NUCLEOTIDE SEQUENCE</scope>
    <source>
        <strain evidence="3">Expedition CK06-06</strain>
    </source>
</reference>
<feature type="compositionally biased region" description="Basic residues" evidence="1">
    <location>
        <begin position="305"/>
        <end position="316"/>
    </location>
</feature>
<evidence type="ECO:0000313" key="3">
    <source>
        <dbReference type="EMBL" id="GAF67885.1"/>
    </source>
</evidence>
<organism evidence="3">
    <name type="scientific">marine sediment metagenome</name>
    <dbReference type="NCBI Taxonomy" id="412755"/>
    <lineage>
        <taxon>unclassified sequences</taxon>
        <taxon>metagenomes</taxon>
        <taxon>ecological metagenomes</taxon>
    </lineage>
</organism>
<dbReference type="PANTHER" id="PTHR43830:SF3">
    <property type="entry name" value="PROTEIN PSP1"/>
    <property type="match status" value="1"/>
</dbReference>
<evidence type="ECO:0000256" key="1">
    <source>
        <dbReference type="SAM" id="MobiDB-lite"/>
    </source>
</evidence>
<dbReference type="InterPro" id="IPR047767">
    <property type="entry name" value="PSP1-like"/>
</dbReference>
<dbReference type="EMBL" id="BARS01006336">
    <property type="protein sequence ID" value="GAF67885.1"/>
    <property type="molecule type" value="Genomic_DNA"/>
</dbReference>
<feature type="compositionally biased region" description="Basic and acidic residues" evidence="1">
    <location>
        <begin position="263"/>
        <end position="272"/>
    </location>
</feature>
<protein>
    <recommendedName>
        <fullName evidence="2">PSP1 C-terminal domain-containing protein</fullName>
    </recommendedName>
</protein>
<dbReference type="GO" id="GO:0005737">
    <property type="term" value="C:cytoplasm"/>
    <property type="evidence" value="ECO:0007669"/>
    <property type="project" value="TreeGrafter"/>
</dbReference>
<feature type="compositionally biased region" description="Low complexity" evidence="1">
    <location>
        <begin position="273"/>
        <end position="286"/>
    </location>
</feature>
<gene>
    <name evidence="3" type="ORF">S01H1_12353</name>
</gene>
<dbReference type="PROSITE" id="PS51411">
    <property type="entry name" value="PSP1_C"/>
    <property type="match status" value="1"/>
</dbReference>
<accession>X0SVP2</accession>
<feature type="region of interest" description="Disordered" evidence="1">
    <location>
        <begin position="244"/>
        <end position="368"/>
    </location>
</feature>
<sequence length="368" mass="41892">MDRVEGDETPYGARHITSEALSRFVEASGENYPFRRNGRVLRLANQQDLIDFRHLETSAREERAYCREQIRALNLPMRLVAAEHMLGGERIVFYFTADIRVDFRALVRNLAGQFRTRIEMRQVGARDEARLVADYERCGQRCCCREFLKDLKPVSMRMAKVQKATLDPTKISGRCGRLMCCLRYEDDSYEELRKKLPKRGTWVRTEMHLGRVVDAQILTQFVRLAIHDGTLVAVPVEEILERNIEPPTEEEMRSHAARQATAQREEAREAVQREAQSYSAPAQASPKPEDVPPEEAAIGDEHVAPKKRRRPRHRKKSSGDSAGQTRSQAQAKAKSAGQTASSAGQGNPKKKRRRRRRKKPPNSGSTSS</sequence>
<name>X0SVP2_9ZZZZ</name>